<feature type="region of interest" description="Disordered" evidence="8">
    <location>
        <begin position="1"/>
        <end position="24"/>
    </location>
</feature>
<keyword evidence="4 7" id="KW-0812">Transmembrane</keyword>
<dbReference type="PANTHER" id="PTHR30151">
    <property type="entry name" value="ALKANE SULFONATE ABC TRANSPORTER-RELATED, MEMBRANE SUBUNIT"/>
    <property type="match status" value="1"/>
</dbReference>
<comment type="subcellular location">
    <subcellularLocation>
        <location evidence="1 7">Cell membrane</location>
        <topology evidence="1 7">Multi-pass membrane protein</topology>
    </subcellularLocation>
</comment>
<dbReference type="PANTHER" id="PTHR30151:SF0">
    <property type="entry name" value="ABC TRANSPORTER PERMEASE PROTEIN MJ0413-RELATED"/>
    <property type="match status" value="1"/>
</dbReference>
<keyword evidence="3" id="KW-1003">Cell membrane</keyword>
<name>A0A5R8ZGC4_9ACTN</name>
<evidence type="ECO:0000256" key="5">
    <source>
        <dbReference type="ARBA" id="ARBA00022989"/>
    </source>
</evidence>
<evidence type="ECO:0000256" key="8">
    <source>
        <dbReference type="SAM" id="MobiDB-lite"/>
    </source>
</evidence>
<evidence type="ECO:0000256" key="3">
    <source>
        <dbReference type="ARBA" id="ARBA00022475"/>
    </source>
</evidence>
<comment type="similarity">
    <text evidence="7">Belongs to the binding-protein-dependent transport system permease family.</text>
</comment>
<accession>A0A5R8ZGC4</accession>
<feature type="domain" description="ABC transmembrane type-1" evidence="9">
    <location>
        <begin position="93"/>
        <end position="277"/>
    </location>
</feature>
<feature type="transmembrane region" description="Helical" evidence="7">
    <location>
        <begin position="100"/>
        <end position="122"/>
    </location>
</feature>
<dbReference type="Proteomes" id="UP000309033">
    <property type="component" value="Unassembled WGS sequence"/>
</dbReference>
<sequence>MPRQDAGTAPAAEEPAPRRAKLRTGPLTTKALTTSVSARTAWLLRCLSILVPLAVWQAVSASGRVDPAFLPSPSAVWAAGVDMAAGGELAADLAASLGRIAAGFGLAVLISVPLGFAMGTLGWAQPLLEPAVGILRYLPASAFIPLLIIWLGIGEASKVALLVLGVVFFNTLMTADAVRQVPHRLLEVSATLGASRPRVAARVVFPYALPGIIDAMRVNAAAAWNFVVVAELVAATSGLGYRITRAQRFLQTDRIFAILVVIGLIGLAIDVTLRLLRARVGRWAR</sequence>
<protein>
    <submittedName>
        <fullName evidence="10">ABC transporter permease</fullName>
    </submittedName>
</protein>
<feature type="transmembrane region" description="Helical" evidence="7">
    <location>
        <begin position="222"/>
        <end position="243"/>
    </location>
</feature>
<evidence type="ECO:0000256" key="6">
    <source>
        <dbReference type="ARBA" id="ARBA00023136"/>
    </source>
</evidence>
<dbReference type="Gene3D" id="1.10.3720.10">
    <property type="entry name" value="MetI-like"/>
    <property type="match status" value="1"/>
</dbReference>
<evidence type="ECO:0000313" key="11">
    <source>
        <dbReference type="Proteomes" id="UP000309033"/>
    </source>
</evidence>
<evidence type="ECO:0000256" key="4">
    <source>
        <dbReference type="ARBA" id="ARBA00022692"/>
    </source>
</evidence>
<evidence type="ECO:0000256" key="1">
    <source>
        <dbReference type="ARBA" id="ARBA00004651"/>
    </source>
</evidence>
<reference evidence="10" key="1">
    <citation type="submission" date="2019-05" db="EMBL/GenBank/DDBJ databases">
        <title>Isolation, diversity and antifungal activity of Actinobacteria from wheat.</title>
        <authorList>
            <person name="Yu B."/>
        </authorList>
    </citation>
    <scope>NUCLEOTIDE SEQUENCE [LARGE SCALE GENOMIC DNA]</scope>
    <source>
        <strain evidence="10">NEAU-HEGS1-5</strain>
    </source>
</reference>
<dbReference type="OrthoDB" id="3173654at2"/>
<feature type="transmembrane region" description="Helical" evidence="7">
    <location>
        <begin position="134"/>
        <end position="153"/>
    </location>
</feature>
<dbReference type="InterPro" id="IPR000515">
    <property type="entry name" value="MetI-like"/>
</dbReference>
<keyword evidence="2 7" id="KW-0813">Transport</keyword>
<dbReference type="PROSITE" id="PS50928">
    <property type="entry name" value="ABC_TM1"/>
    <property type="match status" value="1"/>
</dbReference>
<dbReference type="FunFam" id="1.10.3720.10:FF:000003">
    <property type="entry name" value="Aliphatic sulfonate ABC transporter permease"/>
    <property type="match status" value="1"/>
</dbReference>
<feature type="transmembrane region" description="Helical" evidence="7">
    <location>
        <begin position="159"/>
        <end position="178"/>
    </location>
</feature>
<dbReference type="Pfam" id="PF00528">
    <property type="entry name" value="BPD_transp_1"/>
    <property type="match status" value="1"/>
</dbReference>
<feature type="transmembrane region" description="Helical" evidence="7">
    <location>
        <begin position="255"/>
        <end position="276"/>
    </location>
</feature>
<dbReference type="GO" id="GO:0042918">
    <property type="term" value="P:alkanesulfonate transmembrane transport"/>
    <property type="evidence" value="ECO:0007669"/>
    <property type="project" value="UniProtKB-ARBA"/>
</dbReference>
<proteinExistence type="inferred from homology"/>
<evidence type="ECO:0000256" key="2">
    <source>
        <dbReference type="ARBA" id="ARBA00022448"/>
    </source>
</evidence>
<evidence type="ECO:0000313" key="10">
    <source>
        <dbReference type="EMBL" id="TLP64177.1"/>
    </source>
</evidence>
<keyword evidence="5 7" id="KW-1133">Transmembrane helix</keyword>
<dbReference type="InterPro" id="IPR035906">
    <property type="entry name" value="MetI-like_sf"/>
</dbReference>
<keyword evidence="11" id="KW-1185">Reference proteome</keyword>
<evidence type="ECO:0000256" key="7">
    <source>
        <dbReference type="RuleBase" id="RU363032"/>
    </source>
</evidence>
<comment type="caution">
    <text evidence="10">The sequence shown here is derived from an EMBL/GenBank/DDBJ whole genome shotgun (WGS) entry which is preliminary data.</text>
</comment>
<dbReference type="SUPFAM" id="SSF161098">
    <property type="entry name" value="MetI-like"/>
    <property type="match status" value="1"/>
</dbReference>
<dbReference type="CDD" id="cd06261">
    <property type="entry name" value="TM_PBP2"/>
    <property type="match status" value="1"/>
</dbReference>
<gene>
    <name evidence="10" type="ORF">FED44_05900</name>
</gene>
<dbReference type="EMBL" id="VANP01000002">
    <property type="protein sequence ID" value="TLP64177.1"/>
    <property type="molecule type" value="Genomic_DNA"/>
</dbReference>
<dbReference type="AlphaFoldDB" id="A0A5R8ZGC4"/>
<dbReference type="GO" id="GO:0005886">
    <property type="term" value="C:plasma membrane"/>
    <property type="evidence" value="ECO:0007669"/>
    <property type="project" value="UniProtKB-SubCell"/>
</dbReference>
<evidence type="ECO:0000259" key="9">
    <source>
        <dbReference type="PROSITE" id="PS50928"/>
    </source>
</evidence>
<organism evidence="10 11">
    <name type="scientific">Microbispora triticiradicis</name>
    <dbReference type="NCBI Taxonomy" id="2200763"/>
    <lineage>
        <taxon>Bacteria</taxon>
        <taxon>Bacillati</taxon>
        <taxon>Actinomycetota</taxon>
        <taxon>Actinomycetes</taxon>
        <taxon>Streptosporangiales</taxon>
        <taxon>Streptosporangiaceae</taxon>
        <taxon>Microbispora</taxon>
    </lineage>
</organism>
<keyword evidence="6 7" id="KW-0472">Membrane</keyword>